<dbReference type="AlphaFoldDB" id="A0AAD9JXR5"/>
<keyword evidence="4" id="KW-0732">Signal</keyword>
<dbReference type="GO" id="GO:0032934">
    <property type="term" value="F:sterol binding"/>
    <property type="evidence" value="ECO:0007669"/>
    <property type="project" value="InterPro"/>
</dbReference>
<evidence type="ECO:0000256" key="2">
    <source>
        <dbReference type="ARBA" id="ARBA00006370"/>
    </source>
</evidence>
<dbReference type="Proteomes" id="UP001208570">
    <property type="component" value="Unassembled WGS sequence"/>
</dbReference>
<keyword evidence="3" id="KW-0964">Secreted</keyword>
<dbReference type="InterPro" id="IPR003172">
    <property type="entry name" value="ML_dom"/>
</dbReference>
<keyword evidence="8" id="KW-1185">Reference proteome</keyword>
<evidence type="ECO:0000256" key="5">
    <source>
        <dbReference type="ARBA" id="ARBA00023157"/>
    </source>
</evidence>
<comment type="subcellular location">
    <subcellularLocation>
        <location evidence="1">Secreted</location>
    </subcellularLocation>
</comment>
<dbReference type="Gene3D" id="2.60.40.770">
    <property type="match status" value="1"/>
</dbReference>
<dbReference type="GO" id="GO:0032367">
    <property type="term" value="P:intracellular cholesterol transport"/>
    <property type="evidence" value="ECO:0007669"/>
    <property type="project" value="InterPro"/>
</dbReference>
<organism evidence="7 8">
    <name type="scientific">Paralvinella palmiformis</name>
    <dbReference type="NCBI Taxonomy" id="53620"/>
    <lineage>
        <taxon>Eukaryota</taxon>
        <taxon>Metazoa</taxon>
        <taxon>Spiralia</taxon>
        <taxon>Lophotrochozoa</taxon>
        <taxon>Annelida</taxon>
        <taxon>Polychaeta</taxon>
        <taxon>Sedentaria</taxon>
        <taxon>Canalipalpata</taxon>
        <taxon>Terebellida</taxon>
        <taxon>Terebelliformia</taxon>
        <taxon>Alvinellidae</taxon>
        <taxon>Paralvinella</taxon>
    </lineage>
</organism>
<keyword evidence="5" id="KW-1015">Disulfide bond</keyword>
<dbReference type="CDD" id="cd00916">
    <property type="entry name" value="Npc2_like"/>
    <property type="match status" value="1"/>
</dbReference>
<protein>
    <recommendedName>
        <fullName evidence="6">MD-2-related lipid-recognition domain-containing protein</fullName>
    </recommendedName>
</protein>
<dbReference type="EMBL" id="JAODUP010000118">
    <property type="protein sequence ID" value="KAK2161343.1"/>
    <property type="molecule type" value="Genomic_DNA"/>
</dbReference>
<proteinExistence type="inferred from homology"/>
<sequence length="116" mass="12784">MKTCPLPRGRNATITVAFHSSETFSKATAVVHGILADLPVPFPIPNPDGCKSCGLKCPVKKETDNNYATNIFIKDSYPKVRVVVKWELKDENDSDIFCIEIPAEVADSAHIVKKLK</sequence>
<dbReference type="InterPro" id="IPR039670">
    <property type="entry name" value="NPC2-like"/>
</dbReference>
<gene>
    <name evidence="7" type="ORF">LSH36_118g02046</name>
</gene>
<dbReference type="GO" id="GO:0005576">
    <property type="term" value="C:extracellular region"/>
    <property type="evidence" value="ECO:0007669"/>
    <property type="project" value="UniProtKB-SubCell"/>
</dbReference>
<dbReference type="SMART" id="SM00737">
    <property type="entry name" value="ML"/>
    <property type="match status" value="1"/>
</dbReference>
<evidence type="ECO:0000259" key="6">
    <source>
        <dbReference type="SMART" id="SM00737"/>
    </source>
</evidence>
<dbReference type="PANTHER" id="PTHR11306">
    <property type="entry name" value="NIEMANN PICK TYPE C2 PROTEIN NPC2-RELATED"/>
    <property type="match status" value="1"/>
</dbReference>
<evidence type="ECO:0000256" key="3">
    <source>
        <dbReference type="ARBA" id="ARBA00022525"/>
    </source>
</evidence>
<dbReference type="InterPro" id="IPR014756">
    <property type="entry name" value="Ig_E-set"/>
</dbReference>
<feature type="domain" description="MD-2-related lipid-recognition" evidence="6">
    <location>
        <begin position="1"/>
        <end position="103"/>
    </location>
</feature>
<accession>A0AAD9JXR5</accession>
<comment type="caution">
    <text evidence="7">The sequence shown here is derived from an EMBL/GenBank/DDBJ whole genome shotgun (WGS) entry which is preliminary data.</text>
</comment>
<evidence type="ECO:0000256" key="4">
    <source>
        <dbReference type="ARBA" id="ARBA00022729"/>
    </source>
</evidence>
<name>A0AAD9JXR5_9ANNE</name>
<dbReference type="FunFam" id="2.60.40.770:FF:000001">
    <property type="entry name" value="NPC intracellular cholesterol transporter 2"/>
    <property type="match status" value="1"/>
</dbReference>
<dbReference type="SUPFAM" id="SSF81296">
    <property type="entry name" value="E set domains"/>
    <property type="match status" value="1"/>
</dbReference>
<dbReference type="PANTHER" id="PTHR11306:SF68">
    <property type="entry name" value="NPC INTRACELLULAR CHOLESTEROL TRANSPORTER 2"/>
    <property type="match status" value="1"/>
</dbReference>
<evidence type="ECO:0000313" key="7">
    <source>
        <dbReference type="EMBL" id="KAK2161343.1"/>
    </source>
</evidence>
<comment type="similarity">
    <text evidence="2">Belongs to the NPC2 family.</text>
</comment>
<dbReference type="InterPro" id="IPR033916">
    <property type="entry name" value="ML_Npc2-like"/>
</dbReference>
<evidence type="ECO:0000256" key="1">
    <source>
        <dbReference type="ARBA" id="ARBA00004613"/>
    </source>
</evidence>
<evidence type="ECO:0000313" key="8">
    <source>
        <dbReference type="Proteomes" id="UP001208570"/>
    </source>
</evidence>
<dbReference type="Pfam" id="PF02221">
    <property type="entry name" value="E1_DerP2_DerF2"/>
    <property type="match status" value="1"/>
</dbReference>
<reference evidence="7" key="1">
    <citation type="journal article" date="2023" name="Mol. Biol. Evol.">
        <title>Third-Generation Sequencing Reveals the Adaptive Role of the Epigenome in Three Deep-Sea Polychaetes.</title>
        <authorList>
            <person name="Perez M."/>
            <person name="Aroh O."/>
            <person name="Sun Y."/>
            <person name="Lan Y."/>
            <person name="Juniper S.K."/>
            <person name="Young C.R."/>
            <person name="Angers B."/>
            <person name="Qian P.Y."/>
        </authorList>
    </citation>
    <scope>NUCLEOTIDE SEQUENCE</scope>
    <source>
        <strain evidence="7">P08H-3</strain>
    </source>
</reference>